<dbReference type="RefSeq" id="WP_013278550.1">
    <property type="nucleotide sequence ID" value="NC_014378.1"/>
</dbReference>
<evidence type="ECO:0000256" key="8">
    <source>
        <dbReference type="ARBA" id="ARBA00022801"/>
    </source>
</evidence>
<dbReference type="OrthoDB" id="9804290at2"/>
<dbReference type="InterPro" id="IPR006054">
    <property type="entry name" value="DnaQ"/>
</dbReference>
<organism evidence="17 18">
    <name type="scientific">Acetohalobium arabaticum (strain ATCC 49924 / DSM 5501 / Z-7288)</name>
    <dbReference type="NCBI Taxonomy" id="574087"/>
    <lineage>
        <taxon>Bacteria</taxon>
        <taxon>Bacillati</taxon>
        <taxon>Bacillota</taxon>
        <taxon>Clostridia</taxon>
        <taxon>Halanaerobiales</taxon>
        <taxon>Halobacteroidaceae</taxon>
        <taxon>Acetohalobium</taxon>
    </lineage>
</organism>
<evidence type="ECO:0000313" key="18">
    <source>
        <dbReference type="Proteomes" id="UP000001661"/>
    </source>
</evidence>
<dbReference type="InterPro" id="IPR012340">
    <property type="entry name" value="NA-bd_OB-fold"/>
</dbReference>
<protein>
    <recommendedName>
        <fullName evidence="13">DNA polymerase III PolC-type</fullName>
        <shortName evidence="13">PolIII</shortName>
        <ecNumber evidence="13">2.7.7.7</ecNumber>
    </recommendedName>
</protein>
<dbReference type="Gene3D" id="2.40.50.140">
    <property type="entry name" value="Nucleic acid-binding proteins"/>
    <property type="match status" value="1"/>
</dbReference>
<evidence type="ECO:0000256" key="4">
    <source>
        <dbReference type="ARBA" id="ARBA00022679"/>
    </source>
</evidence>
<sequence>MLRVYIEAAKENIIQQELATELLTASDVDLSAQIKFKKIVLEPETKRLEIYGQAAKFLKEEGLTGTIAEIIERKIDPIQQVNCYFNYFRADLSLEERLENKWSGIVTTVADEFPMTKGWLLEAKWELVDKQQLIVQVKNKMGIEKLQAKKCDVLISDLIADRLNQEVTVEFELGDFSKEVKALSKQQQQENEDYVNNLMAAVDSQMENQTGSSDGNNSNNRSESKIIMGKKIKSEVTDIEDLQSEERSVTIQGEVINLEIRELKSGRNLVIFAITDTTDSITAKVFEDKDGKVASNISEGDWLRVRGRAQIDKYTQELTVMPRDVSRFQPEIKEDQAEEKRVELHLHTQMSAMDSVVELEDVIERAADWEHQALAITDHGVVQSFPEAYNIADDLDLKLVYGLEAYLVDDGEPIVINEADVELEETEYIVFDLETTGFNPYHNEIIEIGAAKVKDGRIIDRFGTLVDPETEIPERIVELTGIDNSMVAGKPKKEEALNEFLDFVGEATIVAHNLSFDRNFINNKLQAIGESALDNSALDTLNLARALLDLKSFKLNRLAKEFDKSLDNHHRAVDDAEVTAEILLELLDILKEDGVTHLTEVNELSSEIDYKRLRPYHAVILVKNQQGLKNLYKLVSKAHIETFHRVPRILKSDLLKRREGLIIGSACEAGQLYQAIVNGKDESTIREIAEFYDYLEIQPLGNNQFLIENEQVDSKEKLKEINHQIYQLGQKLNKPVVATGDVHFLDPEDKIYREILMEGQGFDDAEDQAPLYYRTTEEMLDEFDYFEPEVAKEVVIDNPKQIVEEVEEVKPVPDGLFTPEIEGAVEEVKQMTYNKARSIYGDELPELVVNRLEKELDAIIGNGFAVIYLISHKLVKKSLDDGYLVGSRGSVGSSLVATMCDITEVNPLPPHYVCPKCKYSEFFTDGSVGIGVDLPDEVCPECGADLIKSGSDIPFEVFMGFEGDKVPDIDLNFSGEYQPEVHRYTEDLFGEDHVYRAGTISTIADRTAYGFVKGYMDDRSLTLRKAEVNRLVDGCTGARKTTGQHPGGQMVVPQDKEVFDFTPIQRPANDQDSDVLTTHFDYHSISGRILKLDILGHDDPTTIRMLQDLTGVDPTSIPLDNPETMAIFSKVEPLGVSKEEIGTTVGSLGIPEFGTSFVRQMLEDTRPTTFAELVRISGLSHGTDVWLNNAQDLIEEGTAELSEVISVRDDIMNYLLQKGVEASKAFWIMEDVRHGEGLTEEQEQTMRDNDVPDWYIKSCKKIKYMFPKAHAVAYVMMAFRIAFFKVHYPEAFYNTYFTIKSADFDAQIVLQGKDFIKEKIQEIKAKGNDATQKDKNTLTVLEIVIEALVRGIEFVSVDLYDSEAEKFQITNNGLRPPLITLQGLGKSAAESIIQAREEGEFSSIEDLKNRTSISKTVIEVMKEHGCLDGLPETNQLSFFQ</sequence>
<keyword evidence="7 13" id="KW-0540">Nuclease</keyword>
<dbReference type="HOGENOM" id="CLU_003297_2_0_9"/>
<dbReference type="STRING" id="574087.Acear_1599"/>
<keyword evidence="4 13" id="KW-0808">Transferase</keyword>
<evidence type="ECO:0000313" key="17">
    <source>
        <dbReference type="EMBL" id="ADL13105.1"/>
    </source>
</evidence>
<dbReference type="EMBL" id="CP002105">
    <property type="protein sequence ID" value="ADL13105.1"/>
    <property type="molecule type" value="Genomic_DNA"/>
</dbReference>
<evidence type="ECO:0000256" key="3">
    <source>
        <dbReference type="ARBA" id="ARBA00022490"/>
    </source>
</evidence>
<keyword evidence="8 13" id="KW-0378">Hydrolase</keyword>
<dbReference type="InterPro" id="IPR003141">
    <property type="entry name" value="Pol/His_phosphatase_N"/>
</dbReference>
<evidence type="ECO:0000256" key="9">
    <source>
        <dbReference type="ARBA" id="ARBA00022839"/>
    </source>
</evidence>
<evidence type="ECO:0000256" key="6">
    <source>
        <dbReference type="ARBA" id="ARBA00022705"/>
    </source>
</evidence>
<dbReference type="InterPro" id="IPR006308">
    <property type="entry name" value="Pol_III_a_PolC-type_gram_pos"/>
</dbReference>
<reference evidence="17 18" key="1">
    <citation type="journal article" date="2010" name="Stand. Genomic Sci.">
        <title>Complete genome sequence of Acetohalobium arabaticum type strain (Z-7288).</title>
        <authorList>
            <person name="Sikorski J."/>
            <person name="Lapidus A."/>
            <person name="Chertkov O."/>
            <person name="Lucas S."/>
            <person name="Copeland A."/>
            <person name="Glavina Del Rio T."/>
            <person name="Nolan M."/>
            <person name="Tice H."/>
            <person name="Cheng J.F."/>
            <person name="Han C."/>
            <person name="Brambilla E."/>
            <person name="Pitluck S."/>
            <person name="Liolios K."/>
            <person name="Ivanova N."/>
            <person name="Mavromatis K."/>
            <person name="Mikhailova N."/>
            <person name="Pati A."/>
            <person name="Bruce D."/>
            <person name="Detter C."/>
            <person name="Tapia R."/>
            <person name="Goodwin L."/>
            <person name="Chen A."/>
            <person name="Palaniappan K."/>
            <person name="Land M."/>
            <person name="Hauser L."/>
            <person name="Chang Y.J."/>
            <person name="Jeffries C.D."/>
            <person name="Rohde M."/>
            <person name="Goker M."/>
            <person name="Spring S."/>
            <person name="Woyke T."/>
            <person name="Bristow J."/>
            <person name="Eisen J.A."/>
            <person name="Markowitz V."/>
            <person name="Hugenholtz P."/>
            <person name="Kyrpides N.C."/>
            <person name="Klenk H.P."/>
        </authorList>
    </citation>
    <scope>NUCLEOTIDE SEQUENCE [LARGE SCALE GENOMIC DNA]</scope>
    <source>
        <strain evidence="18">ATCC 49924 / DSM 5501 / Z-7288</strain>
    </source>
</reference>
<gene>
    <name evidence="13" type="primary">polC</name>
    <name evidence="17" type="ordered locus">Acear_1599</name>
</gene>
<dbReference type="InterPro" id="IPR036397">
    <property type="entry name" value="RNaseH_sf"/>
</dbReference>
<dbReference type="PANTHER" id="PTHR32294">
    <property type="entry name" value="DNA POLYMERASE III SUBUNIT ALPHA"/>
    <property type="match status" value="1"/>
</dbReference>
<dbReference type="InterPro" id="IPR013520">
    <property type="entry name" value="Ribonucl_H"/>
</dbReference>
<dbReference type="Pfam" id="PF11490">
    <property type="entry name" value="DNA_pol3_a_NII"/>
    <property type="match status" value="1"/>
</dbReference>
<dbReference type="Gene3D" id="1.10.150.870">
    <property type="match status" value="1"/>
</dbReference>
<dbReference type="GO" id="GO:0003677">
    <property type="term" value="F:DNA binding"/>
    <property type="evidence" value="ECO:0007669"/>
    <property type="project" value="UniProtKB-UniRule"/>
</dbReference>
<evidence type="ECO:0000256" key="7">
    <source>
        <dbReference type="ARBA" id="ARBA00022722"/>
    </source>
</evidence>
<dbReference type="PANTHER" id="PTHR32294:SF5">
    <property type="entry name" value="DNA POLYMERASE III POLC-TYPE"/>
    <property type="match status" value="1"/>
</dbReference>
<dbReference type="Pfam" id="PF14579">
    <property type="entry name" value="HHH_6"/>
    <property type="match status" value="1"/>
</dbReference>
<dbReference type="Pfam" id="PF17657">
    <property type="entry name" value="DNA_pol3_finger"/>
    <property type="match status" value="1"/>
</dbReference>
<evidence type="ECO:0000256" key="10">
    <source>
        <dbReference type="ARBA" id="ARBA00022932"/>
    </source>
</evidence>
<keyword evidence="5 13" id="KW-0548">Nucleotidyltransferase</keyword>
<evidence type="ECO:0000256" key="13">
    <source>
        <dbReference type="HAMAP-Rule" id="MF_00356"/>
    </source>
</evidence>
<dbReference type="Proteomes" id="UP000001661">
    <property type="component" value="Chromosome"/>
</dbReference>
<dbReference type="SUPFAM" id="SSF160975">
    <property type="entry name" value="AF1531-like"/>
    <property type="match status" value="1"/>
</dbReference>
<name>D9QRG4_ACEAZ</name>
<dbReference type="Gene3D" id="3.30.420.10">
    <property type="entry name" value="Ribonuclease H-like superfamily/Ribonuclease H"/>
    <property type="match status" value="1"/>
</dbReference>
<evidence type="ECO:0000256" key="1">
    <source>
        <dbReference type="ARBA" id="ARBA00003452"/>
    </source>
</evidence>
<evidence type="ECO:0000256" key="14">
    <source>
        <dbReference type="SAM" id="MobiDB-lite"/>
    </source>
</evidence>
<dbReference type="FunFam" id="3.30.420.10:FF:000045">
    <property type="entry name" value="3'-5' exonuclease DinG"/>
    <property type="match status" value="1"/>
</dbReference>
<keyword evidence="18" id="KW-1185">Reference proteome</keyword>
<dbReference type="Gene3D" id="1.10.150.700">
    <property type="entry name" value="PolC, middle finger domain"/>
    <property type="match status" value="1"/>
</dbReference>
<dbReference type="InterPro" id="IPR004805">
    <property type="entry name" value="DnaE2/DnaE/PolC"/>
</dbReference>
<dbReference type="GO" id="GO:0006261">
    <property type="term" value="P:DNA-templated DNA replication"/>
    <property type="evidence" value="ECO:0007669"/>
    <property type="project" value="UniProtKB-UniRule"/>
</dbReference>
<feature type="compositionally biased region" description="Low complexity" evidence="14">
    <location>
        <begin position="208"/>
        <end position="221"/>
    </location>
</feature>
<comment type="similarity">
    <text evidence="13">Belongs to the DNA polymerase type-C family. PolC subfamily.</text>
</comment>
<feature type="domain" description="Polymerase/histidinol phosphatase N-terminal" evidence="16">
    <location>
        <begin position="342"/>
        <end position="409"/>
    </location>
</feature>
<comment type="catalytic activity">
    <reaction evidence="12 13">
        <text>DNA(n) + a 2'-deoxyribonucleoside 5'-triphosphate = DNA(n+1) + diphosphate</text>
        <dbReference type="Rhea" id="RHEA:22508"/>
        <dbReference type="Rhea" id="RHEA-COMP:17339"/>
        <dbReference type="Rhea" id="RHEA-COMP:17340"/>
        <dbReference type="ChEBI" id="CHEBI:33019"/>
        <dbReference type="ChEBI" id="CHEBI:61560"/>
        <dbReference type="ChEBI" id="CHEBI:173112"/>
        <dbReference type="EC" id="2.7.7.7"/>
    </reaction>
</comment>
<comment type="function">
    <text evidence="1 13">Required for replicative DNA synthesis. This DNA polymerase also exhibits 3' to 5' exonuclease activity.</text>
</comment>
<dbReference type="InterPro" id="IPR044923">
    <property type="entry name" value="PolC_middle_finger_sf"/>
</dbReference>
<dbReference type="GO" id="GO:0008408">
    <property type="term" value="F:3'-5' exonuclease activity"/>
    <property type="evidence" value="ECO:0007669"/>
    <property type="project" value="UniProtKB-UniRule"/>
</dbReference>
<evidence type="ECO:0000256" key="12">
    <source>
        <dbReference type="ARBA" id="ARBA00049244"/>
    </source>
</evidence>
<dbReference type="KEGG" id="aar:Acear_1599"/>
<dbReference type="InterPro" id="IPR012337">
    <property type="entry name" value="RNaseH-like_sf"/>
</dbReference>
<dbReference type="Pfam" id="PF00929">
    <property type="entry name" value="RNase_T"/>
    <property type="match status" value="1"/>
</dbReference>
<feature type="domain" description="Exonuclease" evidence="15">
    <location>
        <begin position="427"/>
        <end position="592"/>
    </location>
</feature>
<dbReference type="eggNOG" id="COG2176">
    <property type="taxonomic scope" value="Bacteria"/>
</dbReference>
<comment type="function">
    <text evidence="11">DNA polymerase III is a complex, multichain enzyme responsible for most of the replicative synthesis in bacteria. This DNA polymerase also exhibits 3' to 5' exonuclease activity. The alpha chain is the DNA polymerase.</text>
</comment>
<accession>D9QRG4</accession>
<dbReference type="NCBIfam" id="NF001688">
    <property type="entry name" value="PRK00448.1"/>
    <property type="match status" value="1"/>
</dbReference>
<comment type="subcellular location">
    <subcellularLocation>
        <location evidence="2 13">Cytoplasm</location>
    </subcellularLocation>
</comment>
<evidence type="ECO:0000259" key="15">
    <source>
        <dbReference type="SMART" id="SM00479"/>
    </source>
</evidence>
<dbReference type="Pfam" id="PF02811">
    <property type="entry name" value="PHP"/>
    <property type="match status" value="2"/>
</dbReference>
<dbReference type="Gene3D" id="6.10.140.1510">
    <property type="match status" value="1"/>
</dbReference>
<dbReference type="SMART" id="SM00481">
    <property type="entry name" value="POLIIIAc"/>
    <property type="match status" value="1"/>
</dbReference>
<dbReference type="SUPFAM" id="SSF53098">
    <property type="entry name" value="Ribonuclease H-like"/>
    <property type="match status" value="1"/>
</dbReference>
<dbReference type="InterPro" id="IPR011708">
    <property type="entry name" value="DNA_pol3_alpha_NTPase_dom"/>
</dbReference>
<keyword evidence="6 13" id="KW-0235">DNA replication</keyword>
<dbReference type="EC" id="2.7.7.7" evidence="13"/>
<dbReference type="NCBIfam" id="TIGR00573">
    <property type="entry name" value="dnaq"/>
    <property type="match status" value="1"/>
</dbReference>
<dbReference type="InterPro" id="IPR024754">
    <property type="entry name" value="DNA_PolC-like_N_II"/>
</dbReference>
<evidence type="ECO:0000259" key="16">
    <source>
        <dbReference type="SMART" id="SM00481"/>
    </source>
</evidence>
<dbReference type="CDD" id="cd04484">
    <property type="entry name" value="polC_OBF"/>
    <property type="match status" value="1"/>
</dbReference>
<dbReference type="Gene3D" id="3.20.20.140">
    <property type="entry name" value="Metal-dependent hydrolases"/>
    <property type="match status" value="2"/>
</dbReference>
<evidence type="ECO:0000256" key="2">
    <source>
        <dbReference type="ARBA" id="ARBA00004496"/>
    </source>
</evidence>
<keyword evidence="3 13" id="KW-0963">Cytoplasm</keyword>
<dbReference type="Gene3D" id="3.30.1900.20">
    <property type="match status" value="2"/>
</dbReference>
<keyword evidence="9 13" id="KW-0269">Exonuclease</keyword>
<dbReference type="SUPFAM" id="SSF50249">
    <property type="entry name" value="Nucleic acid-binding proteins"/>
    <property type="match status" value="1"/>
</dbReference>
<dbReference type="HAMAP" id="MF_00356">
    <property type="entry name" value="DNApol_PolC"/>
    <property type="match status" value="1"/>
</dbReference>
<dbReference type="InterPro" id="IPR029460">
    <property type="entry name" value="DNAPol_HHH"/>
</dbReference>
<dbReference type="Pfam" id="PF01336">
    <property type="entry name" value="tRNA_anti-codon"/>
    <property type="match status" value="1"/>
</dbReference>
<dbReference type="InterPro" id="IPR004365">
    <property type="entry name" value="NA-bd_OB_tRNA"/>
</dbReference>
<keyword evidence="10 13" id="KW-0239">DNA-directed DNA polymerase</keyword>
<feature type="region of interest" description="Disordered" evidence="14">
    <location>
        <begin position="207"/>
        <end position="226"/>
    </location>
</feature>
<dbReference type="SMART" id="SM00479">
    <property type="entry name" value="EXOIII"/>
    <property type="match status" value="1"/>
</dbReference>
<proteinExistence type="inferred from homology"/>
<dbReference type="Pfam" id="PF07733">
    <property type="entry name" value="DNA_pol3_alpha"/>
    <property type="match status" value="1"/>
</dbReference>
<dbReference type="NCBIfam" id="TIGR01405">
    <property type="entry name" value="polC_Gram_pos"/>
    <property type="match status" value="1"/>
</dbReference>
<dbReference type="GO" id="GO:0005737">
    <property type="term" value="C:cytoplasm"/>
    <property type="evidence" value="ECO:0007669"/>
    <property type="project" value="UniProtKB-SubCell"/>
</dbReference>
<dbReference type="InterPro" id="IPR040982">
    <property type="entry name" value="DNA_pol3_finger"/>
</dbReference>
<dbReference type="CDD" id="cd07435">
    <property type="entry name" value="PHP_PolIIIA_POLC"/>
    <property type="match status" value="1"/>
</dbReference>
<dbReference type="GO" id="GO:0003887">
    <property type="term" value="F:DNA-directed DNA polymerase activity"/>
    <property type="evidence" value="ECO:0007669"/>
    <property type="project" value="UniProtKB-UniRule"/>
</dbReference>
<dbReference type="CDD" id="cd06127">
    <property type="entry name" value="DEDDh"/>
    <property type="match status" value="1"/>
</dbReference>
<evidence type="ECO:0000256" key="5">
    <source>
        <dbReference type="ARBA" id="ARBA00022695"/>
    </source>
</evidence>
<evidence type="ECO:0000256" key="11">
    <source>
        <dbReference type="ARBA" id="ARBA00025611"/>
    </source>
</evidence>
<dbReference type="InterPro" id="IPR004013">
    <property type="entry name" value="PHP_dom"/>
</dbReference>